<evidence type="ECO:0000256" key="1">
    <source>
        <dbReference type="SAM" id="MobiDB-lite"/>
    </source>
</evidence>
<name>A0A1D1Y367_9ARAE</name>
<dbReference type="EMBL" id="GDJX01018846">
    <property type="protein sequence ID" value="JAT49090.1"/>
    <property type="molecule type" value="Transcribed_RNA"/>
</dbReference>
<accession>A0A1D1Y367</accession>
<feature type="non-terminal residue" evidence="2">
    <location>
        <position position="103"/>
    </location>
</feature>
<feature type="region of interest" description="Disordered" evidence="1">
    <location>
        <begin position="1"/>
        <end position="37"/>
    </location>
</feature>
<dbReference type="AlphaFoldDB" id="A0A1D1Y367"/>
<sequence length="103" mass="11338">SLPSLPSLSSLPSLPIPSSLTEGIDDTDFLNSSPTDLPEIETRIDEVGNDVDYLTSITSQLGFDPDVDLEDSNDFLSYYGANFNPTEQDHQLLFDLNLDDNNN</sequence>
<reference evidence="2" key="1">
    <citation type="submission" date="2015-07" db="EMBL/GenBank/DDBJ databases">
        <title>Transcriptome Assembly of Anthurium amnicola.</title>
        <authorList>
            <person name="Suzuki J."/>
        </authorList>
    </citation>
    <scope>NUCLEOTIDE SEQUENCE</scope>
</reference>
<feature type="non-terminal residue" evidence="2">
    <location>
        <position position="1"/>
    </location>
</feature>
<organism evidence="2">
    <name type="scientific">Anthurium amnicola</name>
    <dbReference type="NCBI Taxonomy" id="1678845"/>
    <lineage>
        <taxon>Eukaryota</taxon>
        <taxon>Viridiplantae</taxon>
        <taxon>Streptophyta</taxon>
        <taxon>Embryophyta</taxon>
        <taxon>Tracheophyta</taxon>
        <taxon>Spermatophyta</taxon>
        <taxon>Magnoliopsida</taxon>
        <taxon>Liliopsida</taxon>
        <taxon>Araceae</taxon>
        <taxon>Pothoideae</taxon>
        <taxon>Potheae</taxon>
        <taxon>Anthurium</taxon>
    </lineage>
</organism>
<evidence type="ECO:0000313" key="2">
    <source>
        <dbReference type="EMBL" id="JAT49090.1"/>
    </source>
</evidence>
<gene>
    <name evidence="2" type="primary">aroC_8</name>
    <name evidence="2" type="ORF">g.131595</name>
</gene>
<proteinExistence type="predicted"/>
<protein>
    <submittedName>
        <fullName evidence="2">Chorismate synthase</fullName>
    </submittedName>
</protein>
<feature type="compositionally biased region" description="Low complexity" evidence="1">
    <location>
        <begin position="1"/>
        <end position="20"/>
    </location>
</feature>